<dbReference type="EMBL" id="FMAO01000019">
    <property type="protein sequence ID" value="SCC12738.1"/>
    <property type="molecule type" value="Genomic_DNA"/>
</dbReference>
<sequence length="107" mass="12757">MPIKRAQRTGKFAQIPNETLRDQNLTNSAYRLLMYMLSMSDDWIFRNSKIAKDFDKSERWVRKTLTELENAGYVKRKPIRNNLGQIVEWERIIYDSPEAQNTYPGER</sequence>
<dbReference type="SUPFAM" id="SSF46785">
    <property type="entry name" value="Winged helix' DNA-binding domain"/>
    <property type="match status" value="1"/>
</dbReference>
<organism evidence="1 2">
    <name type="scientific">Weissella bombi</name>
    <dbReference type="NCBI Taxonomy" id="1505725"/>
    <lineage>
        <taxon>Bacteria</taxon>
        <taxon>Bacillati</taxon>
        <taxon>Bacillota</taxon>
        <taxon>Bacilli</taxon>
        <taxon>Lactobacillales</taxon>
        <taxon>Lactobacillaceae</taxon>
        <taxon>Weissella</taxon>
    </lineage>
</organism>
<reference evidence="2" key="1">
    <citation type="submission" date="2016-08" db="EMBL/GenBank/DDBJ databases">
        <authorList>
            <person name="Varghese N."/>
            <person name="Submissions Spin"/>
        </authorList>
    </citation>
    <scope>NUCLEOTIDE SEQUENCE [LARGE SCALE GENOMIC DNA]</scope>
    <source>
        <strain evidence="2">R-53094</strain>
    </source>
</reference>
<evidence type="ECO:0000313" key="1">
    <source>
        <dbReference type="EMBL" id="SCC12738.1"/>
    </source>
</evidence>
<dbReference type="Gene3D" id="1.10.10.10">
    <property type="entry name" value="Winged helix-like DNA-binding domain superfamily/Winged helix DNA-binding domain"/>
    <property type="match status" value="1"/>
</dbReference>
<dbReference type="InterPro" id="IPR036388">
    <property type="entry name" value="WH-like_DNA-bd_sf"/>
</dbReference>
<name>A0A1C4C0Y9_9LACO</name>
<gene>
    <name evidence="1" type="ORF">GA0061074_11914</name>
</gene>
<keyword evidence="2" id="KW-1185">Reference proteome</keyword>
<dbReference type="AlphaFoldDB" id="A0A1C4C0Y9"/>
<dbReference type="STRING" id="1505725.GA0061074_11914"/>
<dbReference type="RefSeq" id="WP_092463901.1">
    <property type="nucleotide sequence ID" value="NZ_BJEE01000001.1"/>
</dbReference>
<dbReference type="OrthoDB" id="1258529at2"/>
<dbReference type="InterPro" id="IPR036390">
    <property type="entry name" value="WH_DNA-bd_sf"/>
</dbReference>
<accession>A0A1C4C0Y9</accession>
<dbReference type="Proteomes" id="UP000199268">
    <property type="component" value="Unassembled WGS sequence"/>
</dbReference>
<proteinExistence type="predicted"/>
<dbReference type="Pfam" id="PF13730">
    <property type="entry name" value="HTH_36"/>
    <property type="match status" value="1"/>
</dbReference>
<protein>
    <submittedName>
        <fullName evidence="1">Helix-turn-helix domain-containing protein</fullName>
    </submittedName>
</protein>
<evidence type="ECO:0000313" key="2">
    <source>
        <dbReference type="Proteomes" id="UP000199268"/>
    </source>
</evidence>